<evidence type="ECO:0000256" key="1">
    <source>
        <dbReference type="SAM" id="SignalP"/>
    </source>
</evidence>
<dbReference type="EMBL" id="JAHIBW010000018">
    <property type="protein sequence ID" value="KAG7302152.1"/>
    <property type="molecule type" value="Genomic_DNA"/>
</dbReference>
<keyword evidence="1" id="KW-0732">Signal</keyword>
<accession>A0ABQ7QA95</accession>
<organism evidence="2 3">
    <name type="scientific">Plutella xylostella</name>
    <name type="common">Diamondback moth</name>
    <name type="synonym">Plutella maculipennis</name>
    <dbReference type="NCBI Taxonomy" id="51655"/>
    <lineage>
        <taxon>Eukaryota</taxon>
        <taxon>Metazoa</taxon>
        <taxon>Ecdysozoa</taxon>
        <taxon>Arthropoda</taxon>
        <taxon>Hexapoda</taxon>
        <taxon>Insecta</taxon>
        <taxon>Pterygota</taxon>
        <taxon>Neoptera</taxon>
        <taxon>Endopterygota</taxon>
        <taxon>Lepidoptera</taxon>
        <taxon>Glossata</taxon>
        <taxon>Ditrysia</taxon>
        <taxon>Yponomeutoidea</taxon>
        <taxon>Plutellidae</taxon>
        <taxon>Plutella</taxon>
    </lineage>
</organism>
<dbReference type="PANTHER" id="PTHR21364:SF2">
    <property type="entry name" value="GENERAL ODORANT-BINDING PROTEIN 19A"/>
    <property type="match status" value="1"/>
</dbReference>
<gene>
    <name evidence="2" type="ORF">JYU34_013624</name>
</gene>
<dbReference type="PANTHER" id="PTHR21364">
    <property type="entry name" value="GENERAL ODORANT-BINDING PROTEIN 19A"/>
    <property type="match status" value="1"/>
</dbReference>
<dbReference type="InterPro" id="IPR006170">
    <property type="entry name" value="PBP/GOBP"/>
</dbReference>
<evidence type="ECO:0000313" key="2">
    <source>
        <dbReference type="EMBL" id="KAG7302152.1"/>
    </source>
</evidence>
<dbReference type="Proteomes" id="UP000823941">
    <property type="component" value="Chromosome 18"/>
</dbReference>
<protein>
    <submittedName>
        <fullName evidence="2">Uncharacterized protein</fullName>
    </submittedName>
</protein>
<dbReference type="InterPro" id="IPR036728">
    <property type="entry name" value="PBP_GOBP_sf"/>
</dbReference>
<dbReference type="SUPFAM" id="SSF47565">
    <property type="entry name" value="Insect pheromone/odorant-binding proteins"/>
    <property type="match status" value="1"/>
</dbReference>
<feature type="chain" id="PRO_5046574234" evidence="1">
    <location>
        <begin position="22"/>
        <end position="149"/>
    </location>
</feature>
<keyword evidence="3" id="KW-1185">Reference proteome</keyword>
<sequence length="149" mass="16662">MIKTCLFISVCAMVNVLLVQARTEKEIREEFIQLGMECAKQHQVTPEEVQLMHQHVIPDGSGARCLVACVFKKKDLINDKGMLDIDAAHSMADKEHLDDPTMIENSKKLFDLCKSVNDETVSDGEKGCDRAALLSKCLIANYSKFGFKI</sequence>
<feature type="signal peptide" evidence="1">
    <location>
        <begin position="1"/>
        <end position="21"/>
    </location>
</feature>
<proteinExistence type="predicted"/>
<dbReference type="Gene3D" id="1.10.238.20">
    <property type="entry name" value="Pheromone/general odorant binding protein domain"/>
    <property type="match status" value="1"/>
</dbReference>
<comment type="caution">
    <text evidence="2">The sequence shown here is derived from an EMBL/GenBank/DDBJ whole genome shotgun (WGS) entry which is preliminary data.</text>
</comment>
<dbReference type="SMART" id="SM00708">
    <property type="entry name" value="PhBP"/>
    <property type="match status" value="1"/>
</dbReference>
<evidence type="ECO:0000313" key="3">
    <source>
        <dbReference type="Proteomes" id="UP000823941"/>
    </source>
</evidence>
<dbReference type="CDD" id="cd23992">
    <property type="entry name" value="PBP_GOBP"/>
    <property type="match status" value="1"/>
</dbReference>
<reference evidence="2 3" key="1">
    <citation type="submission" date="2021-06" db="EMBL/GenBank/DDBJ databases">
        <title>A haploid diamondback moth (Plutella xylostella L.) genome assembly resolves 31 chromosomes and identifies a diamide resistance mutation.</title>
        <authorList>
            <person name="Ward C.M."/>
            <person name="Perry K.D."/>
            <person name="Baker G."/>
            <person name="Powis K."/>
            <person name="Heckel D.G."/>
            <person name="Baxter S.W."/>
        </authorList>
    </citation>
    <scope>NUCLEOTIDE SEQUENCE [LARGE SCALE GENOMIC DNA]</scope>
    <source>
        <strain evidence="2 3">LV</strain>
        <tissue evidence="2">Single pupa</tissue>
    </source>
</reference>
<name>A0ABQ7QA95_PLUXY</name>
<dbReference type="Pfam" id="PF01395">
    <property type="entry name" value="PBP_GOBP"/>
    <property type="match status" value="1"/>
</dbReference>